<keyword evidence="3" id="KW-1185">Reference proteome</keyword>
<evidence type="ECO:0000313" key="3">
    <source>
        <dbReference type="Proteomes" id="UP000018721"/>
    </source>
</evidence>
<dbReference type="eggNOG" id="KOG0017">
    <property type="taxonomic scope" value="Eukaryota"/>
</dbReference>
<reference evidence="2 3" key="1">
    <citation type="submission" date="2013-11" db="EMBL/GenBank/DDBJ databases">
        <title>The Genome Sequence of Phytophthora parasitica P1569.</title>
        <authorList>
            <consortium name="The Broad Institute Genomics Platform"/>
            <person name="Russ C."/>
            <person name="Tyler B."/>
            <person name="Panabieres F."/>
            <person name="Shan W."/>
            <person name="Tripathy S."/>
            <person name="Grunwald N."/>
            <person name="Machado M."/>
            <person name="Johnson C.S."/>
            <person name="Arredondo F."/>
            <person name="Hong C."/>
            <person name="Coffey M."/>
            <person name="Young S.K."/>
            <person name="Zeng Q."/>
            <person name="Gargeya S."/>
            <person name="Fitzgerald M."/>
            <person name="Abouelleil A."/>
            <person name="Alvarado L."/>
            <person name="Chapman S.B."/>
            <person name="Gainer-Dewar J."/>
            <person name="Goldberg J."/>
            <person name="Griggs A."/>
            <person name="Gujja S."/>
            <person name="Hansen M."/>
            <person name="Howarth C."/>
            <person name="Imamovic A."/>
            <person name="Ireland A."/>
            <person name="Larimer J."/>
            <person name="McCowan C."/>
            <person name="Murphy C."/>
            <person name="Pearson M."/>
            <person name="Poon T.W."/>
            <person name="Priest M."/>
            <person name="Roberts A."/>
            <person name="Saif S."/>
            <person name="Shea T."/>
            <person name="Sykes S."/>
            <person name="Wortman J."/>
            <person name="Nusbaum C."/>
            <person name="Birren B."/>
        </authorList>
    </citation>
    <scope>NUCLEOTIDE SEQUENCE [LARGE SCALE GENOMIC DNA]</scope>
    <source>
        <strain evidence="2 3">P1569</strain>
    </source>
</reference>
<dbReference type="AlphaFoldDB" id="V9EYF8"/>
<dbReference type="InterPro" id="IPR043502">
    <property type="entry name" value="DNA/RNA_pol_sf"/>
</dbReference>
<organism evidence="2 3">
    <name type="scientific">Phytophthora nicotianae P1569</name>
    <dbReference type="NCBI Taxonomy" id="1317065"/>
    <lineage>
        <taxon>Eukaryota</taxon>
        <taxon>Sar</taxon>
        <taxon>Stramenopiles</taxon>
        <taxon>Oomycota</taxon>
        <taxon>Peronosporomycetes</taxon>
        <taxon>Peronosporales</taxon>
        <taxon>Peronosporaceae</taxon>
        <taxon>Phytophthora</taxon>
    </lineage>
</organism>
<name>V9EYF8_PHYNI</name>
<dbReference type="Gene3D" id="3.10.10.10">
    <property type="entry name" value="HIV Type 1 Reverse Transcriptase, subunit A, domain 1"/>
    <property type="match status" value="1"/>
</dbReference>
<proteinExistence type="predicted"/>
<dbReference type="Proteomes" id="UP000018721">
    <property type="component" value="Unassembled WGS sequence"/>
</dbReference>
<feature type="region of interest" description="Disordered" evidence="1">
    <location>
        <begin position="30"/>
        <end position="50"/>
    </location>
</feature>
<dbReference type="OrthoDB" id="124072at2759"/>
<dbReference type="SUPFAM" id="SSF56672">
    <property type="entry name" value="DNA/RNA polymerases"/>
    <property type="match status" value="1"/>
</dbReference>
<protein>
    <submittedName>
        <fullName evidence="2">Uncharacterized protein</fullName>
    </submittedName>
</protein>
<dbReference type="EMBL" id="ANIZ01001880">
    <property type="protein sequence ID" value="ETI44325.1"/>
    <property type="molecule type" value="Genomic_DNA"/>
</dbReference>
<gene>
    <name evidence="2" type="ORF">F443_10974</name>
</gene>
<comment type="caution">
    <text evidence="2">The sequence shown here is derived from an EMBL/GenBank/DDBJ whole genome shotgun (WGS) entry which is preliminary data.</text>
</comment>
<sequence>MGGQGQRLDSLAEALRPHVEARWGVFAGSKRSGSVGEEHEFRGPSQHDPMVTLTTRANMPVPPLYRGSSKQEKRDFMDSYMVYKRRVDALNQGTQTQVFVMPIGACIQQSTLVRICRFKLFKPKATVTEEDWKRYILGARNPDFTTYKQLDVAVRGLTVDVQLQDAESCMSRLLANFYSTVDGMNMESIIHEDPKRVVGYLPLKKDVSMFLRWLRPQMEEFMKYETHILAVQQGVRAKQLFEKKTGKKARPAKSAGFAHLTIPAETDSKRTLLCGVMDCVDTYSKPDSGVEVSLIAPELVDKLLQTAGMATTPVAGIYTDSPWCRTDADLHSGRNKSLLAVPDARRVSYPAECGLFTFFGTASDGVGDILLSDAVMERLGYNPYKLIESAQSVQSEYDLGDISLTSTKSGVFAFDVHKVELTPEAKGLSEAEDSVCFTVPSGDLPAVDQVMAAFAEGIAAPEAIGAPMSFRREVEELLTAQLDVFRMALGGEPPVDMPPMRIKLKPGATPARCRERRYSMAHRNFLAKHIKLLLDAGLCFRNPTSEWCSPPHVVPKGEDHRMTVGVREPNKRVVPVIWPMPMLEVEFDRL</sequence>
<evidence type="ECO:0000313" key="2">
    <source>
        <dbReference type="EMBL" id="ETI44325.1"/>
    </source>
</evidence>
<evidence type="ECO:0000256" key="1">
    <source>
        <dbReference type="SAM" id="MobiDB-lite"/>
    </source>
</evidence>
<dbReference type="HOGENOM" id="CLU_476094_0_0_1"/>
<accession>V9EYF8</accession>